<organism evidence="1">
    <name type="scientific">Podoviridae sp. ct8Lf7</name>
    <dbReference type="NCBI Taxonomy" id="2827723"/>
    <lineage>
        <taxon>Viruses</taxon>
        <taxon>Duplodnaviria</taxon>
        <taxon>Heunggongvirae</taxon>
        <taxon>Uroviricota</taxon>
        <taxon>Caudoviricetes</taxon>
    </lineage>
</organism>
<name>A0A8S5S0A9_9CAUD</name>
<reference evidence="1" key="1">
    <citation type="journal article" date="2021" name="Proc. Natl. Acad. Sci. U.S.A.">
        <title>A Catalog of Tens of Thousands of Viruses from Human Metagenomes Reveals Hidden Associations with Chronic Diseases.</title>
        <authorList>
            <person name="Tisza M.J."/>
            <person name="Buck C.B."/>
        </authorList>
    </citation>
    <scope>NUCLEOTIDE SEQUENCE</scope>
    <source>
        <strain evidence="1">Ct8Lf7</strain>
    </source>
</reference>
<accession>A0A8S5S0A9</accession>
<dbReference type="EMBL" id="BK032511">
    <property type="protein sequence ID" value="DAF44476.1"/>
    <property type="molecule type" value="Genomic_DNA"/>
</dbReference>
<evidence type="ECO:0000313" key="1">
    <source>
        <dbReference type="EMBL" id="DAF44476.1"/>
    </source>
</evidence>
<protein>
    <submittedName>
        <fullName evidence="1">Uncharacterized protein</fullName>
    </submittedName>
</protein>
<sequence>MGDIETTYVSYLVPQEITPDQKYLALTNAGFYY</sequence>
<proteinExistence type="predicted"/>